<reference evidence="2" key="1">
    <citation type="journal article" date="2019" name="Int. J. Syst. Evol. Microbiol.">
        <title>The Global Catalogue of Microorganisms (GCM) 10K type strain sequencing project: providing services to taxonomists for standard genome sequencing and annotation.</title>
        <authorList>
            <consortium name="The Broad Institute Genomics Platform"/>
            <consortium name="The Broad Institute Genome Sequencing Center for Infectious Disease"/>
            <person name="Wu L."/>
            <person name="Ma J."/>
        </authorList>
    </citation>
    <scope>NUCLEOTIDE SEQUENCE [LARGE SCALE GENOMIC DNA]</scope>
    <source>
        <strain evidence="2">JCM 17342</strain>
    </source>
</reference>
<keyword evidence="2" id="KW-1185">Reference proteome</keyword>
<evidence type="ECO:0008006" key="3">
    <source>
        <dbReference type="Google" id="ProtNLM"/>
    </source>
</evidence>
<name>A0ABP7SV02_9PSEU</name>
<gene>
    <name evidence="1" type="ORF">GCM10022247_45130</name>
</gene>
<evidence type="ECO:0000313" key="1">
    <source>
        <dbReference type="EMBL" id="GAA4016916.1"/>
    </source>
</evidence>
<comment type="caution">
    <text evidence="1">The sequence shown here is derived from an EMBL/GenBank/DDBJ whole genome shotgun (WGS) entry which is preliminary data.</text>
</comment>
<accession>A0ABP7SV02</accession>
<organism evidence="1 2">
    <name type="scientific">Allokutzneria multivorans</name>
    <dbReference type="NCBI Taxonomy" id="1142134"/>
    <lineage>
        <taxon>Bacteria</taxon>
        <taxon>Bacillati</taxon>
        <taxon>Actinomycetota</taxon>
        <taxon>Actinomycetes</taxon>
        <taxon>Pseudonocardiales</taxon>
        <taxon>Pseudonocardiaceae</taxon>
        <taxon>Allokutzneria</taxon>
    </lineage>
</organism>
<evidence type="ECO:0000313" key="2">
    <source>
        <dbReference type="Proteomes" id="UP001501747"/>
    </source>
</evidence>
<dbReference type="Proteomes" id="UP001501747">
    <property type="component" value="Unassembled WGS sequence"/>
</dbReference>
<dbReference type="RefSeq" id="WP_344877914.1">
    <property type="nucleotide sequence ID" value="NZ_BAABAL010000017.1"/>
</dbReference>
<proteinExistence type="predicted"/>
<sequence length="197" mass="22102">MGSPSRDLLWQVAAEQQGYFTAAQATEAGFSHQSQYFHVQRGNWTKVSRGIYRFKEYLDLPDDGNAHFVRWALWSRQRAVVSHTSALAVHDLGVANPDRVHLSVPPSFRQSSREVVLHRVALDKADIEDHQGFRVTKPYRAIAETADLGVPQDVLDSAVTELLTRGSSTKRQLLHAAQRMSPRAELAVERALQTEST</sequence>
<protein>
    <recommendedName>
        <fullName evidence="3">Transcriptional regulator, AbiEi antitoxin, Type IV TA system</fullName>
    </recommendedName>
</protein>
<dbReference type="EMBL" id="BAABAL010000017">
    <property type="protein sequence ID" value="GAA4016916.1"/>
    <property type="molecule type" value="Genomic_DNA"/>
</dbReference>